<keyword evidence="1" id="KW-0539">Nucleus</keyword>
<name>A0A6A6IZN6_9PLEO</name>
<dbReference type="OrthoDB" id="1919336at2759"/>
<feature type="compositionally biased region" description="Basic residues" evidence="2">
    <location>
        <begin position="101"/>
        <end position="124"/>
    </location>
</feature>
<dbReference type="RefSeq" id="XP_033690531.1">
    <property type="nucleotide sequence ID" value="XM_033824545.1"/>
</dbReference>
<organism evidence="4 5">
    <name type="scientific">Trematosphaeria pertusa</name>
    <dbReference type="NCBI Taxonomy" id="390896"/>
    <lineage>
        <taxon>Eukaryota</taxon>
        <taxon>Fungi</taxon>
        <taxon>Dikarya</taxon>
        <taxon>Ascomycota</taxon>
        <taxon>Pezizomycotina</taxon>
        <taxon>Dothideomycetes</taxon>
        <taxon>Pleosporomycetidae</taxon>
        <taxon>Pleosporales</taxon>
        <taxon>Massarineae</taxon>
        <taxon>Trematosphaeriaceae</taxon>
        <taxon>Trematosphaeria</taxon>
    </lineage>
</organism>
<feature type="domain" description="HMG box" evidence="3">
    <location>
        <begin position="254"/>
        <end position="320"/>
    </location>
</feature>
<dbReference type="SUPFAM" id="SSF47095">
    <property type="entry name" value="HMG-box"/>
    <property type="match status" value="2"/>
</dbReference>
<accession>A0A6A6IZN6</accession>
<evidence type="ECO:0000313" key="4">
    <source>
        <dbReference type="EMBL" id="KAF2255527.1"/>
    </source>
</evidence>
<dbReference type="Gene3D" id="1.10.30.10">
    <property type="entry name" value="High mobility group box domain"/>
    <property type="match status" value="2"/>
</dbReference>
<sequence length="326" mass="36053">MLARGLLCRLAADVPKASTQDLSQLARLLQRSTLSRNGLAPPTVCALSRAYKAALYESRRSYATAARATKPTAKVKRDVKKTAAKKTPAKKSVKKAAAAKPKAKPKRKAAAKKKAAPKKPRRVKKTAEEKEKATLSEYKKRALKEPCTPHAVQAWQVFVGEALAGRTGAADRGRLAEAAAKYKALTPAEKEHYNHLANEKTAARRAEYAAWIRSHTPEQIRMANLARSYLRRKLKGVYKSRPSYTTKLKDDRLVKPAIRPFAAFTVERRSSGDFKGITIGAAAKLCGQEWKALSASEKKKYEDVYLADKARYEKEYQSTYGHAPAA</sequence>
<proteinExistence type="predicted"/>
<protein>
    <recommendedName>
        <fullName evidence="3">HMG box domain-containing protein</fullName>
    </recommendedName>
</protein>
<feature type="DNA-binding region" description="HMG box" evidence="1">
    <location>
        <begin position="254"/>
        <end position="320"/>
    </location>
</feature>
<reference evidence="4" key="1">
    <citation type="journal article" date="2020" name="Stud. Mycol.">
        <title>101 Dothideomycetes genomes: a test case for predicting lifestyles and emergence of pathogens.</title>
        <authorList>
            <person name="Haridas S."/>
            <person name="Albert R."/>
            <person name="Binder M."/>
            <person name="Bloem J."/>
            <person name="Labutti K."/>
            <person name="Salamov A."/>
            <person name="Andreopoulos B."/>
            <person name="Baker S."/>
            <person name="Barry K."/>
            <person name="Bills G."/>
            <person name="Bluhm B."/>
            <person name="Cannon C."/>
            <person name="Castanera R."/>
            <person name="Culley D."/>
            <person name="Daum C."/>
            <person name="Ezra D."/>
            <person name="Gonzalez J."/>
            <person name="Henrissat B."/>
            <person name="Kuo A."/>
            <person name="Liang C."/>
            <person name="Lipzen A."/>
            <person name="Lutzoni F."/>
            <person name="Magnuson J."/>
            <person name="Mondo S."/>
            <person name="Nolan M."/>
            <person name="Ohm R."/>
            <person name="Pangilinan J."/>
            <person name="Park H.-J."/>
            <person name="Ramirez L."/>
            <person name="Alfaro M."/>
            <person name="Sun H."/>
            <person name="Tritt A."/>
            <person name="Yoshinaga Y."/>
            <person name="Zwiers L.-H."/>
            <person name="Turgeon B."/>
            <person name="Goodwin S."/>
            <person name="Spatafora J."/>
            <person name="Crous P."/>
            <person name="Grigoriev I."/>
        </authorList>
    </citation>
    <scope>NUCLEOTIDE SEQUENCE</scope>
    <source>
        <strain evidence="4">CBS 122368</strain>
    </source>
</reference>
<dbReference type="GO" id="GO:0005634">
    <property type="term" value="C:nucleus"/>
    <property type="evidence" value="ECO:0007669"/>
    <property type="project" value="UniProtKB-UniRule"/>
</dbReference>
<feature type="compositionally biased region" description="Basic residues" evidence="2">
    <location>
        <begin position="73"/>
        <end position="94"/>
    </location>
</feature>
<dbReference type="GeneID" id="54577875"/>
<dbReference type="GO" id="GO:0003677">
    <property type="term" value="F:DNA binding"/>
    <property type="evidence" value="ECO:0007669"/>
    <property type="project" value="UniProtKB-UniRule"/>
</dbReference>
<dbReference type="InterPro" id="IPR009071">
    <property type="entry name" value="HMG_box_dom"/>
</dbReference>
<evidence type="ECO:0000256" key="1">
    <source>
        <dbReference type="PROSITE-ProRule" id="PRU00267"/>
    </source>
</evidence>
<dbReference type="Proteomes" id="UP000800094">
    <property type="component" value="Unassembled WGS sequence"/>
</dbReference>
<evidence type="ECO:0000313" key="5">
    <source>
        <dbReference type="Proteomes" id="UP000800094"/>
    </source>
</evidence>
<dbReference type="EMBL" id="ML987189">
    <property type="protein sequence ID" value="KAF2255527.1"/>
    <property type="molecule type" value="Genomic_DNA"/>
</dbReference>
<dbReference type="SMART" id="SM00398">
    <property type="entry name" value="HMG"/>
    <property type="match status" value="2"/>
</dbReference>
<dbReference type="AlphaFoldDB" id="A0A6A6IZN6"/>
<keyword evidence="5" id="KW-1185">Reference proteome</keyword>
<dbReference type="Pfam" id="PF00505">
    <property type="entry name" value="HMG_box"/>
    <property type="match status" value="1"/>
</dbReference>
<evidence type="ECO:0000259" key="3">
    <source>
        <dbReference type="PROSITE" id="PS50118"/>
    </source>
</evidence>
<keyword evidence="1" id="KW-0238">DNA-binding</keyword>
<gene>
    <name evidence="4" type="ORF">BU26DRAFT_443642</name>
</gene>
<evidence type="ECO:0000256" key="2">
    <source>
        <dbReference type="SAM" id="MobiDB-lite"/>
    </source>
</evidence>
<dbReference type="PROSITE" id="PS50118">
    <property type="entry name" value="HMG_BOX_2"/>
    <property type="match status" value="1"/>
</dbReference>
<dbReference type="InterPro" id="IPR036910">
    <property type="entry name" value="HMG_box_dom_sf"/>
</dbReference>
<feature type="region of interest" description="Disordered" evidence="2">
    <location>
        <begin position="67"/>
        <end position="132"/>
    </location>
</feature>